<evidence type="ECO:0000313" key="3">
    <source>
        <dbReference type="Proteomes" id="UP000681610"/>
    </source>
</evidence>
<dbReference type="InterPro" id="IPR052735">
    <property type="entry name" value="NAD_biosynth-regulator"/>
</dbReference>
<dbReference type="SUPFAM" id="SSF52540">
    <property type="entry name" value="P-loop containing nucleoside triphosphate hydrolases"/>
    <property type="match status" value="1"/>
</dbReference>
<comment type="caution">
    <text evidence="2">The sequence shown here is derived from an EMBL/GenBank/DDBJ whole genome shotgun (WGS) entry which is preliminary data.</text>
</comment>
<dbReference type="Gene3D" id="3.40.50.300">
    <property type="entry name" value="P-loop containing nucleotide triphosphate hydrolases"/>
    <property type="match status" value="1"/>
</dbReference>
<accession>A0ABS3PWN3</accession>
<dbReference type="GO" id="GO:0005524">
    <property type="term" value="F:ATP binding"/>
    <property type="evidence" value="ECO:0007669"/>
    <property type="project" value="UniProtKB-KW"/>
</dbReference>
<name>A0ABS3PWN3_9FLAO</name>
<keyword evidence="2" id="KW-0067">ATP-binding</keyword>
<dbReference type="InterPro" id="IPR027417">
    <property type="entry name" value="P-loop_NTPase"/>
</dbReference>
<feature type="domain" description="NadR/Ttd14 AAA" evidence="1">
    <location>
        <begin position="14"/>
        <end position="172"/>
    </location>
</feature>
<evidence type="ECO:0000259" key="1">
    <source>
        <dbReference type="Pfam" id="PF13521"/>
    </source>
</evidence>
<sequence>METKITTGTNELIKVAFVGPESTGKTTLSEQLAQYHNTQWVPEYMRLYLQQKWDIFKQTCTWADLLPIAKGQLQLEAEAAAKAHHYLFCDTCLIELAIYAHYYYNRCPAPIERALETTHYQHIFLTYIDTPWVADDLRDRPHNRAEIFDFFQQKLLEYGFPYTVLKGDLQERMEVVNMHLEMPSL</sequence>
<dbReference type="PANTHER" id="PTHR37512">
    <property type="entry name" value="TRIFUNCTIONAL NAD BIOSYNTHESIS/REGULATOR PROTEIN NADR"/>
    <property type="match status" value="1"/>
</dbReference>
<evidence type="ECO:0000313" key="2">
    <source>
        <dbReference type="EMBL" id="MBO1883741.1"/>
    </source>
</evidence>
<proteinExistence type="predicted"/>
<dbReference type="Pfam" id="PF13521">
    <property type="entry name" value="AAA_28"/>
    <property type="match status" value="1"/>
</dbReference>
<organism evidence="2 3">
    <name type="scientific">Capnocytophaga bilenii</name>
    <dbReference type="NCBI Taxonomy" id="2819369"/>
    <lineage>
        <taxon>Bacteria</taxon>
        <taxon>Pseudomonadati</taxon>
        <taxon>Bacteroidota</taxon>
        <taxon>Flavobacteriia</taxon>
        <taxon>Flavobacteriales</taxon>
        <taxon>Flavobacteriaceae</taxon>
        <taxon>Capnocytophaga</taxon>
    </lineage>
</organism>
<dbReference type="RefSeq" id="WP_208058360.1">
    <property type="nucleotide sequence ID" value="NZ_JAGDYP010000003.1"/>
</dbReference>
<gene>
    <name evidence="2" type="ORF">J4N46_04735</name>
</gene>
<reference evidence="2 3" key="1">
    <citation type="submission" date="2021-03" db="EMBL/GenBank/DDBJ databases">
        <title>Isolation and description of Capnocytophaga bilenii sp. nov., a novel Capnocytophaga species, isolated from a gingivitis subject.</title>
        <authorList>
            <person name="Antezack A."/>
            <person name="Monnet-Corti V."/>
            <person name="La Scola B."/>
        </authorList>
    </citation>
    <scope>NUCLEOTIDE SEQUENCE [LARGE SCALE GENOMIC DNA]</scope>
    <source>
        <strain evidence="2 3">Marseille-Q4570</strain>
    </source>
</reference>
<keyword evidence="2" id="KW-0547">Nucleotide-binding</keyword>
<dbReference type="PANTHER" id="PTHR37512:SF1">
    <property type="entry name" value="NADR_TTD14 AAA DOMAIN-CONTAINING PROTEIN"/>
    <property type="match status" value="1"/>
</dbReference>
<protein>
    <submittedName>
        <fullName evidence="2">ATP-binding protein</fullName>
    </submittedName>
</protein>
<keyword evidence="3" id="KW-1185">Reference proteome</keyword>
<dbReference type="InterPro" id="IPR038727">
    <property type="entry name" value="NadR/Ttd14_AAA_dom"/>
</dbReference>
<dbReference type="Proteomes" id="UP000681610">
    <property type="component" value="Unassembled WGS sequence"/>
</dbReference>
<dbReference type="EMBL" id="JAGDYP010000003">
    <property type="protein sequence ID" value="MBO1883741.1"/>
    <property type="molecule type" value="Genomic_DNA"/>
</dbReference>